<name>A0A3G3K6E8_9BACL</name>
<dbReference type="KEGG" id="coh:EAV92_13380"/>
<evidence type="ECO:0000259" key="1">
    <source>
        <dbReference type="Pfam" id="PF13810"/>
    </source>
</evidence>
<protein>
    <submittedName>
        <fullName evidence="2">DUF4185 domain-containing protein</fullName>
    </submittedName>
</protein>
<dbReference type="InterPro" id="IPR036278">
    <property type="entry name" value="Sialidase_sf"/>
</dbReference>
<evidence type="ECO:0000313" key="3">
    <source>
        <dbReference type="Proteomes" id="UP000269097"/>
    </source>
</evidence>
<dbReference type="SUPFAM" id="SSF49785">
    <property type="entry name" value="Galactose-binding domain-like"/>
    <property type="match status" value="1"/>
</dbReference>
<dbReference type="Gene3D" id="2.60.120.260">
    <property type="entry name" value="Galactose-binding domain-like"/>
    <property type="match status" value="2"/>
</dbReference>
<dbReference type="AlphaFoldDB" id="A0A3G3K6E8"/>
<evidence type="ECO:0000313" key="2">
    <source>
        <dbReference type="EMBL" id="AYQ75637.1"/>
    </source>
</evidence>
<dbReference type="SUPFAM" id="SSF50939">
    <property type="entry name" value="Sialidases"/>
    <property type="match status" value="1"/>
</dbReference>
<feature type="domain" description="DUF4185" evidence="1">
    <location>
        <begin position="40"/>
        <end position="340"/>
    </location>
</feature>
<accession>A0A3G3K6E8</accession>
<keyword evidence="3" id="KW-1185">Reference proteome</keyword>
<dbReference type="InterPro" id="IPR025442">
    <property type="entry name" value="DUF4185"/>
</dbReference>
<dbReference type="InterPro" id="IPR008979">
    <property type="entry name" value="Galactose-bd-like_sf"/>
</dbReference>
<reference evidence="2 3" key="1">
    <citation type="submission" date="2018-10" db="EMBL/GenBank/DDBJ databases">
        <title>Genome Sequence of Cohnella sp.</title>
        <authorList>
            <person name="Srinivasan S."/>
            <person name="Kim M.K."/>
        </authorList>
    </citation>
    <scope>NUCLEOTIDE SEQUENCE [LARGE SCALE GENOMIC DNA]</scope>
    <source>
        <strain evidence="2 3">18JY8-7</strain>
    </source>
</reference>
<organism evidence="2 3">
    <name type="scientific">Cohnella candidum</name>
    <dbReference type="NCBI Taxonomy" id="2674991"/>
    <lineage>
        <taxon>Bacteria</taxon>
        <taxon>Bacillati</taxon>
        <taxon>Bacillota</taxon>
        <taxon>Bacilli</taxon>
        <taxon>Bacillales</taxon>
        <taxon>Paenibacillaceae</taxon>
        <taxon>Cohnella</taxon>
    </lineage>
</organism>
<sequence>MSLAFGSLAIGSASALTPVGTSMIARVTGATPSGETMPNPNHTNTNYDVGGTDLGIVWDKGGGQYFVAFGDTNNAAGNWTRSNVLAISSDTNLADGLSFSTMIQDTPGHAKEILSSQKVNNVEMTVIPTAGVTVGSRHYIHYMSVNHWGDPGRWYTNYSGIAYSDDNGQTWTKSSTARWNNNTTTWDNKFQMAAFLKDSGFVYMYATPNGRFGDVYLARVPENGMLNIGDYRYWDGNGWNANQASASPVAIGVAGEMSVAYNTYFKRYLMTYLNEDRQAIVIRDAPTPIGPWSGEKILVPGNFTGLGQYNAFMHPLSNSGPDLYFIMSTWYPDYNTHLMKATLTADMLGDNIISDPSFETQTATPVMAPWYVTGEGGIDRNLGFARTGQDNGYVRNGSGWNAIKQRIAVQPNTNYTLKGWIRTSANNTEGYFGARLVNDGPVIGETKFGNLPGYTELTVPFNSGNNSVVELYAGLWANGDTWLQVDDVSVTKGNNLVGHAGFESQPTSGLTSPWYANGNAGVDRNLGFAHTGANNAFARYDSGWNAIKQEVFVEPNANYTLTAWVKTSANNNDGYFGARLLNGGPILNETKFLSLPNYTQLTVTFNSGNNHSVEIYAGMWATGDTWIQADDFSLTKN</sequence>
<gene>
    <name evidence="2" type="ORF">EAV92_13380</name>
</gene>
<dbReference type="Proteomes" id="UP000269097">
    <property type="component" value="Chromosome"/>
</dbReference>
<dbReference type="Pfam" id="PF13810">
    <property type="entry name" value="DUF4185"/>
    <property type="match status" value="1"/>
</dbReference>
<dbReference type="EMBL" id="CP033433">
    <property type="protein sequence ID" value="AYQ75637.1"/>
    <property type="molecule type" value="Genomic_DNA"/>
</dbReference>
<proteinExistence type="predicted"/>